<comment type="caution">
    <text evidence="3">The sequence shown here is derived from an EMBL/GenBank/DDBJ whole genome shotgun (WGS) entry which is preliminary data.</text>
</comment>
<reference evidence="3" key="1">
    <citation type="submission" date="2022-12" db="EMBL/GenBank/DDBJ databases">
        <authorList>
            <person name="Petersen C."/>
        </authorList>
    </citation>
    <scope>NUCLEOTIDE SEQUENCE</scope>
    <source>
        <strain evidence="3">IBT 35675</strain>
    </source>
</reference>
<protein>
    <recommendedName>
        <fullName evidence="2">Acyltransferase 3 domain-containing protein</fullName>
    </recommendedName>
</protein>
<feature type="transmembrane region" description="Helical" evidence="1">
    <location>
        <begin position="203"/>
        <end position="228"/>
    </location>
</feature>
<evidence type="ECO:0000313" key="3">
    <source>
        <dbReference type="EMBL" id="KAJ5367145.1"/>
    </source>
</evidence>
<feature type="domain" description="Acyltransferase 3" evidence="2">
    <location>
        <begin position="5"/>
        <end position="396"/>
    </location>
</feature>
<feature type="transmembrane region" description="Helical" evidence="1">
    <location>
        <begin position="377"/>
        <end position="398"/>
    </location>
</feature>
<sequence length="432" mass="50599">MPRLKWVDGLRGTAAILVAYGHYFNYDFPMLYRRTYWTEPFEENRRLAQLPPFNLLWSLDAMVPLFYVIAGYSLANGLLELRDQRSESFFDRLRSSAVRRFIRLVLPLVGLGILCQLIFYTDWFIHSLPENAAPGLQPWTSPWSHLRYFCRYVADNLQLFQIQYNHGLSQQLWTIPLDLRSSFFVYFVMFLQAPWRPSVRLSILSLMLMHTLWYGVWDAFSALTGLTFAEISSFHKRTGCHTKLLSGWFSYFLRFALATYLCSLKSQVGEYPLDYRILETIQPPAWTRYNWSTARFSWNAIGAVSLFSVLMQSPRLQGILGLWPFQYLGKHSFSIYLVHTPIYQVIRSPLRDWLWRLQGNKGWAGFEGASQSWNSYIISWVGSGLMSFCVVFIVAWSYSQYVNPRVDQLARDIDMWLSHAETDVKAKKKKEI</sequence>
<dbReference type="AlphaFoldDB" id="A0A9W9RVI9"/>
<evidence type="ECO:0000256" key="1">
    <source>
        <dbReference type="SAM" id="Phobius"/>
    </source>
</evidence>
<dbReference type="EMBL" id="JAPZBR010000001">
    <property type="protein sequence ID" value="KAJ5367145.1"/>
    <property type="molecule type" value="Genomic_DNA"/>
</dbReference>
<evidence type="ECO:0000313" key="4">
    <source>
        <dbReference type="Proteomes" id="UP001148299"/>
    </source>
</evidence>
<keyword evidence="1" id="KW-0472">Membrane</keyword>
<dbReference type="PANTHER" id="PTHR23028">
    <property type="entry name" value="ACETYLTRANSFERASE"/>
    <property type="match status" value="1"/>
</dbReference>
<proteinExistence type="predicted"/>
<evidence type="ECO:0000259" key="2">
    <source>
        <dbReference type="Pfam" id="PF01757"/>
    </source>
</evidence>
<dbReference type="Pfam" id="PF01757">
    <property type="entry name" value="Acyl_transf_3"/>
    <property type="match status" value="1"/>
</dbReference>
<gene>
    <name evidence="3" type="ORF">N7541_001086</name>
</gene>
<organism evidence="3 4">
    <name type="scientific">Penicillium brevicompactum</name>
    <dbReference type="NCBI Taxonomy" id="5074"/>
    <lineage>
        <taxon>Eukaryota</taxon>
        <taxon>Fungi</taxon>
        <taxon>Dikarya</taxon>
        <taxon>Ascomycota</taxon>
        <taxon>Pezizomycotina</taxon>
        <taxon>Eurotiomycetes</taxon>
        <taxon>Eurotiomycetidae</taxon>
        <taxon>Eurotiales</taxon>
        <taxon>Aspergillaceae</taxon>
        <taxon>Penicillium</taxon>
    </lineage>
</organism>
<feature type="transmembrane region" description="Helical" evidence="1">
    <location>
        <begin position="296"/>
        <end position="313"/>
    </location>
</feature>
<dbReference type="GO" id="GO:0016747">
    <property type="term" value="F:acyltransferase activity, transferring groups other than amino-acyl groups"/>
    <property type="evidence" value="ECO:0007669"/>
    <property type="project" value="InterPro"/>
</dbReference>
<reference evidence="3" key="2">
    <citation type="journal article" date="2023" name="IMA Fungus">
        <title>Comparative genomic study of the Penicillium genus elucidates a diverse pangenome and 15 lateral gene transfer events.</title>
        <authorList>
            <person name="Petersen C."/>
            <person name="Sorensen T."/>
            <person name="Nielsen M.R."/>
            <person name="Sondergaard T.E."/>
            <person name="Sorensen J.L."/>
            <person name="Fitzpatrick D.A."/>
            <person name="Frisvad J.C."/>
            <person name="Nielsen K.L."/>
        </authorList>
    </citation>
    <scope>NUCLEOTIDE SEQUENCE</scope>
    <source>
        <strain evidence="3">IBT 35675</strain>
    </source>
</reference>
<name>A0A9W9RVI9_PENBR</name>
<keyword evidence="1" id="KW-0812">Transmembrane</keyword>
<dbReference type="Proteomes" id="UP001148299">
    <property type="component" value="Unassembled WGS sequence"/>
</dbReference>
<keyword evidence="1" id="KW-1133">Transmembrane helix</keyword>
<dbReference type="InterPro" id="IPR050879">
    <property type="entry name" value="Acyltransferase_3"/>
</dbReference>
<feature type="transmembrane region" description="Helical" evidence="1">
    <location>
        <begin position="61"/>
        <end position="81"/>
    </location>
</feature>
<dbReference type="PANTHER" id="PTHR23028:SF134">
    <property type="entry name" value="PUTATIVE (AFU_ORTHOLOGUE AFUA_4G08520)-RELATED"/>
    <property type="match status" value="1"/>
</dbReference>
<accession>A0A9W9RVI9</accession>
<dbReference type="InterPro" id="IPR002656">
    <property type="entry name" value="Acyl_transf_3_dom"/>
</dbReference>
<keyword evidence="4" id="KW-1185">Reference proteome</keyword>
<feature type="transmembrane region" description="Helical" evidence="1">
    <location>
        <begin position="101"/>
        <end position="120"/>
    </location>
</feature>